<dbReference type="NCBIfam" id="TIGR01595">
    <property type="entry name" value="cas_CT1132"/>
    <property type="match status" value="1"/>
</dbReference>
<sequence>MNTYGRNSEILFLYDAKMTNPNGDPDDENKPRMDYEKEVNLVSDVRLKRYIRDYLGSKGYEIFVTKVDGETVDATERLQILLGRDKLKSLSPEDVEQILDRLIDVRLFGATMPIKAQDEGGRGASSTFTGPVQFNWGYSLNKVELVRSNSITSMFAGRSGEGKGEYGTFGKDWRLYYSLIAFYGIVSGYRAQYTRLSEEDVRLLDDALWNAIPLMASTRSKIGQKPRLLMRVEYRDSYTFLGDPRGKISIEPAEGLRDVYDFEVDISLLVDFLAQNKDKIARILVLEDPDLRIKQGSLQGELQKALGGAVQVVSSL</sequence>
<proteinExistence type="predicted"/>
<organism evidence="1 2">
    <name type="scientific">Thermatribacter velox</name>
    <dbReference type="NCBI Taxonomy" id="3039681"/>
    <lineage>
        <taxon>Bacteria</taxon>
        <taxon>Pseudomonadati</taxon>
        <taxon>Atribacterota</taxon>
        <taxon>Atribacteria</taxon>
        <taxon>Atribacterales</taxon>
        <taxon>Thermatribacteraceae</taxon>
        <taxon>Thermatribacter</taxon>
    </lineage>
</organism>
<keyword evidence="2" id="KW-1185">Reference proteome</keyword>
<evidence type="ECO:0000313" key="2">
    <source>
        <dbReference type="Proteomes" id="UP001461341"/>
    </source>
</evidence>
<evidence type="ECO:0000313" key="1">
    <source>
        <dbReference type="EMBL" id="WZL76371.1"/>
    </source>
</evidence>
<gene>
    <name evidence="1" type="primary">cas7b</name>
    <name evidence="1" type="ORF">QBE54_01150</name>
</gene>
<dbReference type="NCBIfam" id="TIGR02590">
    <property type="entry name" value="cas_Csh2"/>
    <property type="match status" value="1"/>
</dbReference>
<reference evidence="1 2" key="1">
    <citation type="submission" date="2023-03" db="EMBL/GenBank/DDBJ databases">
        <title>Novel Species.</title>
        <authorList>
            <person name="Ma S."/>
        </authorList>
    </citation>
    <scope>NUCLEOTIDE SEQUENCE [LARGE SCALE GENOMIC DNA]</scope>
    <source>
        <strain evidence="1 2">B11</strain>
    </source>
</reference>
<protein>
    <submittedName>
        <fullName evidence="1">Type I-B CRISPR-associated protein Cas7/Csh2</fullName>
    </submittedName>
</protein>
<name>A0ABZ2YDZ0_9BACT</name>
<dbReference type="RefSeq" id="WP_369018529.1">
    <property type="nucleotide sequence ID" value="NZ_CP121689.1"/>
</dbReference>
<dbReference type="EMBL" id="CP121689">
    <property type="protein sequence ID" value="WZL76371.1"/>
    <property type="molecule type" value="Genomic_DNA"/>
</dbReference>
<dbReference type="Pfam" id="PF05107">
    <property type="entry name" value="Cas_Cas7"/>
    <property type="match status" value="1"/>
</dbReference>
<dbReference type="InterPro" id="IPR006482">
    <property type="entry name" value="Cas7_Csh2/Csh2"/>
</dbReference>
<accession>A0ABZ2YDZ0</accession>
<dbReference type="Proteomes" id="UP001461341">
    <property type="component" value="Chromosome"/>
</dbReference>
<dbReference type="InterPro" id="IPR013419">
    <property type="entry name" value="CRISPR-assoc_prot_Cas7/Csh2"/>
</dbReference>